<dbReference type="SUPFAM" id="SSF111337">
    <property type="entry name" value="QueA-like"/>
    <property type="match status" value="1"/>
</dbReference>
<dbReference type="GO" id="GO:0005737">
    <property type="term" value="C:cytoplasm"/>
    <property type="evidence" value="ECO:0007669"/>
    <property type="project" value="UniProtKB-SubCell"/>
</dbReference>
<dbReference type="STRING" id="388280.SAMN04488057_104405"/>
<keyword evidence="2 5" id="KW-0808">Transferase</keyword>
<organism evidence="6 7">
    <name type="scientific">Cyclobacterium lianum</name>
    <dbReference type="NCBI Taxonomy" id="388280"/>
    <lineage>
        <taxon>Bacteria</taxon>
        <taxon>Pseudomonadati</taxon>
        <taxon>Bacteroidota</taxon>
        <taxon>Cytophagia</taxon>
        <taxon>Cytophagales</taxon>
        <taxon>Cyclobacteriaceae</taxon>
        <taxon>Cyclobacterium</taxon>
    </lineage>
</organism>
<dbReference type="Proteomes" id="UP000184513">
    <property type="component" value="Unassembled WGS sequence"/>
</dbReference>
<protein>
    <recommendedName>
        <fullName evidence="5">S-adenosylmethionine:tRNA ribosyltransferase-isomerase</fullName>
        <ecNumber evidence="5">2.4.99.17</ecNumber>
    </recommendedName>
    <alternativeName>
        <fullName evidence="5">Queuosine biosynthesis protein QueA</fullName>
    </alternativeName>
</protein>
<dbReference type="GO" id="GO:0051075">
    <property type="term" value="F:S-adenosylmethionine:tRNA ribosyltransferase-isomerase activity"/>
    <property type="evidence" value="ECO:0007669"/>
    <property type="project" value="UniProtKB-EC"/>
</dbReference>
<dbReference type="InterPro" id="IPR036100">
    <property type="entry name" value="QueA_sf"/>
</dbReference>
<dbReference type="RefSeq" id="WP_073094157.1">
    <property type="nucleotide sequence ID" value="NZ_FRCY01000004.1"/>
</dbReference>
<comment type="catalytic activity">
    <reaction evidence="5">
        <text>7-aminomethyl-7-carbaguanosine(34) in tRNA + S-adenosyl-L-methionine = epoxyqueuosine(34) in tRNA + adenine + L-methionine + 2 H(+)</text>
        <dbReference type="Rhea" id="RHEA:32155"/>
        <dbReference type="Rhea" id="RHEA-COMP:10342"/>
        <dbReference type="Rhea" id="RHEA-COMP:18582"/>
        <dbReference type="ChEBI" id="CHEBI:15378"/>
        <dbReference type="ChEBI" id="CHEBI:16708"/>
        <dbReference type="ChEBI" id="CHEBI:57844"/>
        <dbReference type="ChEBI" id="CHEBI:59789"/>
        <dbReference type="ChEBI" id="CHEBI:82833"/>
        <dbReference type="ChEBI" id="CHEBI:194443"/>
        <dbReference type="EC" id="2.4.99.17"/>
    </reaction>
</comment>
<evidence type="ECO:0000256" key="5">
    <source>
        <dbReference type="HAMAP-Rule" id="MF_00113"/>
    </source>
</evidence>
<keyword evidence="6" id="KW-0413">Isomerase</keyword>
<dbReference type="Gene3D" id="3.40.1780.10">
    <property type="entry name" value="QueA-like"/>
    <property type="match status" value="2"/>
</dbReference>
<keyword evidence="1 5" id="KW-0963">Cytoplasm</keyword>
<sequence length="411" mass="46971">MPLDHSPKLQDYFYDLPEEFIAKFPLEKRDASRLLHFEENSLSHHQFSALPSLLPPNSHLFFNDTKVIPARIFFKKATGALIELFLLDPVRPSIQIQQCMESTGPVLWHCLIGNLKKWKQDEVLITEISVGNQDYRLEAILADRDKKYVQLSWSPGGLPFASLVEACGEVPLPPYLKRRALPSDKTRYQTIYSRMDGAVAAPTAGLHFTDKTIGEIREKGILINYLTLHVGAGTFQPVKHGNVLDHPMHREQMIFTRENIENLLSASGNIVAVGTTSMRSLESLYWFGVKLLKNESAEFFIDKLYPYQQQTHLPDRHQSVEAVLKYLDKSGMNQLSGATEIFIFPGYDFKICNGLITNFHQPGSTLMLLVAAFTKNRWRQIYQEAINEKYRFLSYGDSSLLWYDKINNPSL</sequence>
<dbReference type="HAMAP" id="MF_00113">
    <property type="entry name" value="QueA"/>
    <property type="match status" value="1"/>
</dbReference>
<accession>A0A1M7MNN9</accession>
<dbReference type="PANTHER" id="PTHR30307">
    <property type="entry name" value="S-ADENOSYLMETHIONINE:TRNA RIBOSYLTRANSFERASE-ISOMERASE"/>
    <property type="match status" value="1"/>
</dbReference>
<dbReference type="OrthoDB" id="9805933at2"/>
<comment type="pathway">
    <text evidence="5">tRNA modification; tRNA-queuosine biosynthesis.</text>
</comment>
<comment type="subunit">
    <text evidence="5">Monomer.</text>
</comment>
<evidence type="ECO:0000256" key="3">
    <source>
        <dbReference type="ARBA" id="ARBA00022691"/>
    </source>
</evidence>
<evidence type="ECO:0000256" key="4">
    <source>
        <dbReference type="ARBA" id="ARBA00022785"/>
    </source>
</evidence>
<keyword evidence="3 5" id="KW-0949">S-adenosyl-L-methionine</keyword>
<keyword evidence="4 5" id="KW-0671">Queuosine biosynthesis</keyword>
<dbReference type="InterPro" id="IPR042119">
    <property type="entry name" value="QueA_dom2"/>
</dbReference>
<keyword evidence="7" id="KW-1185">Reference proteome</keyword>
<dbReference type="Pfam" id="PF02547">
    <property type="entry name" value="Queuosine_synth"/>
    <property type="match status" value="1"/>
</dbReference>
<dbReference type="GO" id="GO:0008616">
    <property type="term" value="P:tRNA queuosine(34) biosynthetic process"/>
    <property type="evidence" value="ECO:0007669"/>
    <property type="project" value="UniProtKB-UniRule"/>
</dbReference>
<name>A0A1M7MNN9_9BACT</name>
<gene>
    <name evidence="5" type="primary">queA</name>
    <name evidence="6" type="ORF">SAMN04488057_104405</name>
</gene>
<proteinExistence type="inferred from homology"/>
<evidence type="ECO:0000256" key="1">
    <source>
        <dbReference type="ARBA" id="ARBA00022490"/>
    </source>
</evidence>
<dbReference type="InterPro" id="IPR042118">
    <property type="entry name" value="QueA_dom1"/>
</dbReference>
<dbReference type="Gene3D" id="2.40.10.240">
    <property type="entry name" value="QueA-like"/>
    <property type="match status" value="1"/>
</dbReference>
<evidence type="ECO:0000313" key="7">
    <source>
        <dbReference type="Proteomes" id="UP000184513"/>
    </source>
</evidence>
<dbReference type="UniPathway" id="UPA00392"/>
<comment type="subcellular location">
    <subcellularLocation>
        <location evidence="5">Cytoplasm</location>
    </subcellularLocation>
</comment>
<reference evidence="6 7" key="1">
    <citation type="submission" date="2016-11" db="EMBL/GenBank/DDBJ databases">
        <authorList>
            <person name="Jaros S."/>
            <person name="Januszkiewicz K."/>
            <person name="Wedrychowicz H."/>
        </authorList>
    </citation>
    <scope>NUCLEOTIDE SEQUENCE [LARGE SCALE GENOMIC DNA]</scope>
    <source>
        <strain evidence="6 7">CGMCC 1.6102</strain>
    </source>
</reference>
<comment type="similarity">
    <text evidence="5">Belongs to the QueA family.</text>
</comment>
<dbReference type="PANTHER" id="PTHR30307:SF0">
    <property type="entry name" value="S-ADENOSYLMETHIONINE:TRNA RIBOSYLTRANSFERASE-ISOMERASE"/>
    <property type="match status" value="1"/>
</dbReference>
<evidence type="ECO:0000313" key="6">
    <source>
        <dbReference type="EMBL" id="SHM92615.1"/>
    </source>
</evidence>
<dbReference type="InterPro" id="IPR003699">
    <property type="entry name" value="QueA"/>
</dbReference>
<dbReference type="AlphaFoldDB" id="A0A1M7MNN9"/>
<dbReference type="EMBL" id="FRCY01000004">
    <property type="protein sequence ID" value="SHM92615.1"/>
    <property type="molecule type" value="Genomic_DNA"/>
</dbReference>
<evidence type="ECO:0000256" key="2">
    <source>
        <dbReference type="ARBA" id="ARBA00022679"/>
    </source>
</evidence>
<dbReference type="EC" id="2.4.99.17" evidence="5"/>
<comment type="function">
    <text evidence="5">Transfers and isomerizes the ribose moiety from AdoMet to the 7-aminomethyl group of 7-deazaguanine (preQ1-tRNA) to give epoxyqueuosine (oQ-tRNA).</text>
</comment>